<name>A0AAW0C614_9AGAR</name>
<comment type="caution">
    <text evidence="2">The sequence shown here is derived from an EMBL/GenBank/DDBJ whole genome shotgun (WGS) entry which is preliminary data.</text>
</comment>
<proteinExistence type="predicted"/>
<organism evidence="2 3">
    <name type="scientific">Paramarasmius palmivorus</name>
    <dbReference type="NCBI Taxonomy" id="297713"/>
    <lineage>
        <taxon>Eukaryota</taxon>
        <taxon>Fungi</taxon>
        <taxon>Dikarya</taxon>
        <taxon>Basidiomycota</taxon>
        <taxon>Agaricomycotina</taxon>
        <taxon>Agaricomycetes</taxon>
        <taxon>Agaricomycetidae</taxon>
        <taxon>Agaricales</taxon>
        <taxon>Marasmiineae</taxon>
        <taxon>Marasmiaceae</taxon>
        <taxon>Paramarasmius</taxon>
    </lineage>
</organism>
<feature type="non-terminal residue" evidence="2">
    <location>
        <position position="117"/>
    </location>
</feature>
<dbReference type="Proteomes" id="UP001383192">
    <property type="component" value="Unassembled WGS sequence"/>
</dbReference>
<feature type="transmembrane region" description="Helical" evidence="1">
    <location>
        <begin position="60"/>
        <end position="81"/>
    </location>
</feature>
<protein>
    <recommendedName>
        <fullName evidence="4">NADH dehydrogenase subunit 5</fullName>
    </recommendedName>
</protein>
<evidence type="ECO:0000313" key="2">
    <source>
        <dbReference type="EMBL" id="KAK7034059.1"/>
    </source>
</evidence>
<reference evidence="2 3" key="1">
    <citation type="submission" date="2024-01" db="EMBL/GenBank/DDBJ databases">
        <title>A draft genome for a cacao thread blight-causing isolate of Paramarasmius palmivorus.</title>
        <authorList>
            <person name="Baruah I.K."/>
            <person name="Bukari Y."/>
            <person name="Amoako-Attah I."/>
            <person name="Meinhardt L.W."/>
            <person name="Bailey B.A."/>
            <person name="Cohen S.P."/>
        </authorList>
    </citation>
    <scope>NUCLEOTIDE SEQUENCE [LARGE SCALE GENOMIC DNA]</scope>
    <source>
        <strain evidence="2 3">GH-12</strain>
    </source>
</reference>
<keyword evidence="1" id="KW-0472">Membrane</keyword>
<sequence>MASIPEQLAHFPSVEYTVIFTVSTLSATYSFYGMYVLLFGTYLYMMRHSEQRPVRRENGLHLWLAVALFILSTMFVVDYTIRFVTDSATYFDALETGDHRAFSRYMTPTDNLKMIVL</sequence>
<keyword evidence="1" id="KW-1133">Transmembrane helix</keyword>
<keyword evidence="1" id="KW-0812">Transmembrane</keyword>
<evidence type="ECO:0000256" key="1">
    <source>
        <dbReference type="SAM" id="Phobius"/>
    </source>
</evidence>
<evidence type="ECO:0000313" key="3">
    <source>
        <dbReference type="Proteomes" id="UP001383192"/>
    </source>
</evidence>
<dbReference type="AlphaFoldDB" id="A0AAW0C614"/>
<gene>
    <name evidence="2" type="ORF">VNI00_012490</name>
</gene>
<keyword evidence="3" id="KW-1185">Reference proteome</keyword>
<feature type="transmembrane region" description="Helical" evidence="1">
    <location>
        <begin position="16"/>
        <end position="39"/>
    </location>
</feature>
<accession>A0AAW0C614</accession>
<evidence type="ECO:0008006" key="4">
    <source>
        <dbReference type="Google" id="ProtNLM"/>
    </source>
</evidence>
<dbReference type="EMBL" id="JAYKXP010000058">
    <property type="protein sequence ID" value="KAK7034059.1"/>
    <property type="molecule type" value="Genomic_DNA"/>
</dbReference>